<proteinExistence type="predicted"/>
<dbReference type="EMBL" id="QKTX01000009">
    <property type="protein sequence ID" value="PZV82288.1"/>
    <property type="molecule type" value="Genomic_DNA"/>
</dbReference>
<accession>A0A326RN32</accession>
<name>A0A326RN32_9BACT</name>
<evidence type="ECO:0000313" key="2">
    <source>
        <dbReference type="Proteomes" id="UP000248917"/>
    </source>
</evidence>
<dbReference type="RefSeq" id="WP_111393425.1">
    <property type="nucleotide sequence ID" value="NZ_JBJINY010000019.1"/>
</dbReference>
<dbReference type="SUPFAM" id="SSF56281">
    <property type="entry name" value="Metallo-hydrolase/oxidoreductase"/>
    <property type="match status" value="1"/>
</dbReference>
<sequence length="383" mass="43560">MPNPRIKYYPVGNGDTSLISLEDNTTIIVDCNIRNCDGDDVYDVKEDLLKSVQYDNGVPYVDVFVLTHGDQDHCRGFKKHFYQGGPEKYSDKDRREGLIRVDTMWFSPMIAEQHSNEDEDAYQKEAERRLELHRNKDPKKDNPGNRIKIIGYDGNSDYKDLNHLRAVPGEIVTRFNDKDQSLFSIFIHAPFKEHLETLGDDKKNSTSIVFQARFKNNLFQVDFSTLAMFGGDSDHTSWCIILEKTKKYKNEHALKWDLFLSPHHCSWSFFNDRPQAENPEPKETSLQVLEFRRSGAKVIASSKKIEDDDNNPPHFEAKRQYVKKVSEGNFLNIATHNIVDGVPQPIVFEVTSQGIVKPKVALGTAKATGTAGLGIVNSPSTYG</sequence>
<dbReference type="OrthoDB" id="418728at2"/>
<dbReference type="AlphaFoldDB" id="A0A326RN32"/>
<organism evidence="1 2">
    <name type="scientific">Algoriphagus aquaeductus</name>
    <dbReference type="NCBI Taxonomy" id="475299"/>
    <lineage>
        <taxon>Bacteria</taxon>
        <taxon>Pseudomonadati</taxon>
        <taxon>Bacteroidota</taxon>
        <taxon>Cytophagia</taxon>
        <taxon>Cytophagales</taxon>
        <taxon>Cyclobacteriaceae</taxon>
        <taxon>Algoriphagus</taxon>
    </lineage>
</organism>
<dbReference type="InterPro" id="IPR036866">
    <property type="entry name" value="RibonucZ/Hydroxyglut_hydro"/>
</dbReference>
<evidence type="ECO:0000313" key="1">
    <source>
        <dbReference type="EMBL" id="PZV82288.1"/>
    </source>
</evidence>
<gene>
    <name evidence="1" type="ORF">CLV31_109149</name>
</gene>
<reference evidence="1 2" key="1">
    <citation type="submission" date="2018-06" db="EMBL/GenBank/DDBJ databases">
        <title>Genomic Encyclopedia of Archaeal and Bacterial Type Strains, Phase II (KMG-II): from individual species to whole genera.</title>
        <authorList>
            <person name="Goeker M."/>
        </authorList>
    </citation>
    <scope>NUCLEOTIDE SEQUENCE [LARGE SCALE GENOMIC DNA]</scope>
    <source>
        <strain evidence="1 2">T4</strain>
    </source>
</reference>
<comment type="caution">
    <text evidence="1">The sequence shown here is derived from an EMBL/GenBank/DDBJ whole genome shotgun (WGS) entry which is preliminary data.</text>
</comment>
<evidence type="ECO:0008006" key="3">
    <source>
        <dbReference type="Google" id="ProtNLM"/>
    </source>
</evidence>
<dbReference type="Gene3D" id="3.60.15.10">
    <property type="entry name" value="Ribonuclease Z/Hydroxyacylglutathione hydrolase-like"/>
    <property type="match status" value="1"/>
</dbReference>
<dbReference type="Proteomes" id="UP000248917">
    <property type="component" value="Unassembled WGS sequence"/>
</dbReference>
<protein>
    <recommendedName>
        <fullName evidence="3">Cobyric acid synthase CobQ</fullName>
    </recommendedName>
</protein>
<keyword evidence="2" id="KW-1185">Reference proteome</keyword>